<evidence type="ECO:0000313" key="4">
    <source>
        <dbReference type="WBParaSite" id="SCUD_0000244901-mRNA-1"/>
    </source>
</evidence>
<organism evidence="4">
    <name type="scientific">Schistosoma curassoni</name>
    <dbReference type="NCBI Taxonomy" id="6186"/>
    <lineage>
        <taxon>Eukaryota</taxon>
        <taxon>Metazoa</taxon>
        <taxon>Spiralia</taxon>
        <taxon>Lophotrochozoa</taxon>
        <taxon>Platyhelminthes</taxon>
        <taxon>Trematoda</taxon>
        <taxon>Digenea</taxon>
        <taxon>Strigeidida</taxon>
        <taxon>Schistosomatoidea</taxon>
        <taxon>Schistosomatidae</taxon>
        <taxon>Schistosoma</taxon>
    </lineage>
</organism>
<reference evidence="2 3" key="2">
    <citation type="submission" date="2018-11" db="EMBL/GenBank/DDBJ databases">
        <authorList>
            <consortium name="Pathogen Informatics"/>
        </authorList>
    </citation>
    <scope>NUCLEOTIDE SEQUENCE [LARGE SCALE GENOMIC DNA]</scope>
    <source>
        <strain evidence="2">Dakar</strain>
        <strain evidence="3">Dakar, Senegal</strain>
    </source>
</reference>
<proteinExistence type="predicted"/>
<sequence length="967" mass="110761">MQSLDSMDSSSSSSSSSSMVMSKSTVTFKTYLLQSLISPIPLNSCPLFLLLALCIESNLELHNNDDNNHANIIFNTFINDTNNRKSIRSSTSSIISTLSSFDNTKLYTINTIELGQALLQQSFHYNIPYYQQSSVYNFQYLTNSLPIGLFGPIHLFKQSSLEFHQNIANFNYPYQHRLQSKQSTHINTNCQCMNLLQSNQHKPMKINSSSSQDDILDDNNEEMYCTSMTNYHKSFIDFAPISFIYSDILDEQMTSLCQTLSIMNSHNDNCENIIFPLYLGFSSYSFAPKIMSTSNLLNDVNDCNNNTNNNTNNNNNDNNHSSNQIPENFNLSDFIKTNFVFHSNKESLQIIVRFPFLVQLECVQLSVMNPFQSASHVTIEVELYRDLPGGSRRTFISAHKSNESSLSKLHTITFPPRLVSHVLIRLYHAQNYNKTLRVNTLRLLGRHANDNRLFFTETCENNCTNANNLAVENSLNKIRPIVLLHLLHNEMLSQLLPNIFYSYQFINSLLHCLHIVSSDKVLSMCTRQLIQMVACHNQIFEMISYIYNFTSDCSSDNENKILQNEWFYSPIGYINEADMFWKLCPSSAVLCERILLGLLVNTDNGSRNSLANYILTKLLNGNSDDDLTINCEDVSFTSVSKSNQDIDNELNSSYWYGPLASLTSTPNQRLFAWLCLHQDAGQSTRIERIINWLSHFNESMIKQDILSHNRQLLNHWSQLILIFSSVLWSLSSVTTTTTTTTAIEMNQCSNLWQKYVTIDFISSIYDLYISIIKHYQIDLSMNDIDDDNTKNLIVEIKQFTKVLINLMCSLCTIQPNVISILLSKLLIIPTTNSLFNQYDKLLFNSQLKVFSSILSSDHIVYSIFSINKSINTTDPFISDNFFYNCCTWLSNYFSIMNNSESSTLYSSTRLILTIDLALKYLYILNYFMQSNQSTILRIILGQLICEHLFPSVFSYFTMILSSSSSSL</sequence>
<feature type="region of interest" description="Disordered" evidence="1">
    <location>
        <begin position="304"/>
        <end position="323"/>
    </location>
</feature>
<evidence type="ECO:0000313" key="3">
    <source>
        <dbReference type="Proteomes" id="UP000279833"/>
    </source>
</evidence>
<keyword evidence="3" id="KW-1185">Reference proteome</keyword>
<gene>
    <name evidence="2" type="ORF">SCUD_LOCUS2450</name>
</gene>
<reference evidence="4" key="1">
    <citation type="submission" date="2016-06" db="UniProtKB">
        <authorList>
            <consortium name="WormBaseParasite"/>
        </authorList>
    </citation>
    <scope>IDENTIFICATION</scope>
</reference>
<dbReference type="AlphaFoldDB" id="A0A183JIC6"/>
<dbReference type="Proteomes" id="UP000279833">
    <property type="component" value="Unassembled WGS sequence"/>
</dbReference>
<evidence type="ECO:0000256" key="1">
    <source>
        <dbReference type="SAM" id="MobiDB-lite"/>
    </source>
</evidence>
<evidence type="ECO:0000313" key="2">
    <source>
        <dbReference type="EMBL" id="VDO74653.1"/>
    </source>
</evidence>
<protein>
    <submittedName>
        <fullName evidence="4">C2 DOCK-type domain-containing protein</fullName>
    </submittedName>
</protein>
<name>A0A183JIC6_9TREM</name>
<dbReference type="WBParaSite" id="SCUD_0000244901-mRNA-1">
    <property type="protein sequence ID" value="SCUD_0000244901-mRNA-1"/>
    <property type="gene ID" value="SCUD_0000244901"/>
</dbReference>
<feature type="compositionally biased region" description="Low complexity" evidence="1">
    <location>
        <begin position="304"/>
        <end position="319"/>
    </location>
</feature>
<accession>A0A183JIC6</accession>
<dbReference type="EMBL" id="UZAK01002386">
    <property type="protein sequence ID" value="VDO74653.1"/>
    <property type="molecule type" value="Genomic_DNA"/>
</dbReference>